<dbReference type="EMBL" id="JAUTXT010000020">
    <property type="protein sequence ID" value="KAK3674278.1"/>
    <property type="molecule type" value="Genomic_DNA"/>
</dbReference>
<feature type="transmembrane region" description="Helical" evidence="2">
    <location>
        <begin position="225"/>
        <end position="248"/>
    </location>
</feature>
<feature type="compositionally biased region" description="Basic and acidic residues" evidence="1">
    <location>
        <begin position="138"/>
        <end position="150"/>
    </location>
</feature>
<evidence type="ECO:0000313" key="4">
    <source>
        <dbReference type="Proteomes" id="UP001274830"/>
    </source>
</evidence>
<feature type="region of interest" description="Disordered" evidence="1">
    <location>
        <begin position="1"/>
        <end position="48"/>
    </location>
</feature>
<keyword evidence="4" id="KW-1185">Reference proteome</keyword>
<dbReference type="Proteomes" id="UP001274830">
    <property type="component" value="Unassembled WGS sequence"/>
</dbReference>
<feature type="transmembrane region" description="Helical" evidence="2">
    <location>
        <begin position="340"/>
        <end position="361"/>
    </location>
</feature>
<evidence type="ECO:0008006" key="5">
    <source>
        <dbReference type="Google" id="ProtNLM"/>
    </source>
</evidence>
<keyword evidence="2" id="KW-0472">Membrane</keyword>
<feature type="transmembrane region" description="Helical" evidence="2">
    <location>
        <begin position="164"/>
        <end position="187"/>
    </location>
</feature>
<feature type="region of interest" description="Disordered" evidence="1">
    <location>
        <begin position="424"/>
        <end position="450"/>
    </location>
</feature>
<keyword evidence="2" id="KW-1133">Transmembrane helix</keyword>
<keyword evidence="2" id="KW-0812">Transmembrane</keyword>
<accession>A0AAE0WM86</accession>
<name>A0AAE0WM86_9PEZI</name>
<protein>
    <recommendedName>
        <fullName evidence="5">Transmembrane protein</fullName>
    </recommendedName>
</protein>
<proteinExistence type="predicted"/>
<feature type="compositionally biased region" description="Pro residues" evidence="1">
    <location>
        <begin position="1"/>
        <end position="10"/>
    </location>
</feature>
<dbReference type="AlphaFoldDB" id="A0AAE0WM86"/>
<evidence type="ECO:0000256" key="2">
    <source>
        <dbReference type="SAM" id="Phobius"/>
    </source>
</evidence>
<gene>
    <name evidence="3" type="ORF">LTR78_005747</name>
</gene>
<feature type="region of interest" description="Disordered" evidence="1">
    <location>
        <begin position="120"/>
        <end position="154"/>
    </location>
</feature>
<evidence type="ECO:0000256" key="1">
    <source>
        <dbReference type="SAM" id="MobiDB-lite"/>
    </source>
</evidence>
<evidence type="ECO:0000313" key="3">
    <source>
        <dbReference type="EMBL" id="KAK3674278.1"/>
    </source>
</evidence>
<comment type="caution">
    <text evidence="3">The sequence shown here is derived from an EMBL/GenBank/DDBJ whole genome shotgun (WGS) entry which is preliminary data.</text>
</comment>
<organism evidence="3 4">
    <name type="scientific">Recurvomyces mirabilis</name>
    <dbReference type="NCBI Taxonomy" id="574656"/>
    <lineage>
        <taxon>Eukaryota</taxon>
        <taxon>Fungi</taxon>
        <taxon>Dikarya</taxon>
        <taxon>Ascomycota</taxon>
        <taxon>Pezizomycotina</taxon>
        <taxon>Dothideomycetes</taxon>
        <taxon>Dothideomycetidae</taxon>
        <taxon>Mycosphaerellales</taxon>
        <taxon>Teratosphaeriaceae</taxon>
        <taxon>Recurvomyces</taxon>
    </lineage>
</organism>
<feature type="compositionally biased region" description="Polar residues" evidence="1">
    <location>
        <begin position="28"/>
        <end position="37"/>
    </location>
</feature>
<sequence>MSSATPPSPPSYCETSGPAQYARHIEQSPPSSRSKPTCTDDKGQPSIHGPVIRDFAYDHHGQSTRSQRRPSKLTTIKLGPGIYTRTCLDYAELKIQDLGPSPGLYRHLPGFPIHVSGTVRTSESRGTQLARTHQSHHSQQDGHTCHDRQERRQRRQTLREYRTAIHLAIAAEIMLVIVAGGLVVIHASAIADAATSRAHHALLVLRQCVPNTSSIAWTDWSAGTLVLAGFAAGVAGFSMVGVAVLILFSWVGGSGVEAAVLSTVTSELTTSVTSTSTMLPASATMATIPGVYNITLLPNVTLSGPYQADISAGSCYYPNCVYDTVNSAGSIVLPESLLRLFVYTSTFLVVIWAVCKAAFAVQAMMNEQVQRVEQVAQIKQAKQIEKFEQASLPPPELDMEADEVFEYETGMNKETIFPLRTSESNDAARLSKRQKRTPSAIGTSRSRSDGRVCTLKKRKVVVPRRTLDVDERVYFMHYPPRAVEQDFRSSL</sequence>
<reference evidence="3" key="1">
    <citation type="submission" date="2023-07" db="EMBL/GenBank/DDBJ databases">
        <title>Black Yeasts Isolated from many extreme environments.</title>
        <authorList>
            <person name="Coleine C."/>
            <person name="Stajich J.E."/>
            <person name="Selbmann L."/>
        </authorList>
    </citation>
    <scope>NUCLEOTIDE SEQUENCE</scope>
    <source>
        <strain evidence="3">CCFEE 5485</strain>
    </source>
</reference>
<feature type="compositionally biased region" description="Polar residues" evidence="1">
    <location>
        <begin position="120"/>
        <end position="132"/>
    </location>
</feature>